<evidence type="ECO:0000313" key="1">
    <source>
        <dbReference type="EMBL" id="ORX56588.1"/>
    </source>
</evidence>
<comment type="caution">
    <text evidence="1">The sequence shown here is derived from an EMBL/GenBank/DDBJ whole genome shotgun (WGS) entry which is preliminary data.</text>
</comment>
<evidence type="ECO:0000313" key="2">
    <source>
        <dbReference type="Proteomes" id="UP000193719"/>
    </source>
</evidence>
<proteinExistence type="predicted"/>
<dbReference type="AlphaFoldDB" id="A0A1Y1VIS7"/>
<name>A0A1Y1VIS7_9FUNG</name>
<organism evidence="1 2">
    <name type="scientific">Piromyces finnis</name>
    <dbReference type="NCBI Taxonomy" id="1754191"/>
    <lineage>
        <taxon>Eukaryota</taxon>
        <taxon>Fungi</taxon>
        <taxon>Fungi incertae sedis</taxon>
        <taxon>Chytridiomycota</taxon>
        <taxon>Chytridiomycota incertae sedis</taxon>
        <taxon>Neocallimastigomycetes</taxon>
        <taxon>Neocallimastigales</taxon>
        <taxon>Neocallimastigaceae</taxon>
        <taxon>Piromyces</taxon>
    </lineage>
</organism>
<reference evidence="1 2" key="1">
    <citation type="submission" date="2016-08" db="EMBL/GenBank/DDBJ databases">
        <title>Genomes of anaerobic fungi encode conserved fungal cellulosomes for biomass hydrolysis.</title>
        <authorList>
            <consortium name="DOE Joint Genome Institute"/>
            <person name="Haitjema C.H."/>
            <person name="Gilmore S.P."/>
            <person name="Henske J.K."/>
            <person name="Solomon K.V."/>
            <person name="De Groot R."/>
            <person name="Kuo A."/>
            <person name="Mondo S.J."/>
            <person name="Salamov A.A."/>
            <person name="Labutti K."/>
            <person name="Zhao Z."/>
            <person name="Chiniquy J."/>
            <person name="Barry K."/>
            <person name="Brewer H.M."/>
            <person name="Purvine S.O."/>
            <person name="Wright A.T."/>
            <person name="Boxma B."/>
            <person name="Van Alen T."/>
            <person name="Hackstein J.H."/>
            <person name="Baker S.E."/>
            <person name="Grigoriev I.V."/>
            <person name="O'Malley M.A."/>
        </authorList>
    </citation>
    <scope>NUCLEOTIDE SEQUENCE [LARGE SCALE GENOMIC DNA]</scope>
    <source>
        <strain evidence="2">finn</strain>
    </source>
</reference>
<accession>A0A1Y1VIS7</accession>
<reference evidence="1 2" key="2">
    <citation type="submission" date="2016-08" db="EMBL/GenBank/DDBJ databases">
        <title>Pervasive Adenine N6-methylation of Active Genes in Fungi.</title>
        <authorList>
            <consortium name="DOE Joint Genome Institute"/>
            <person name="Mondo S.J."/>
            <person name="Dannebaum R.O."/>
            <person name="Kuo R.C."/>
            <person name="Labutti K."/>
            <person name="Haridas S."/>
            <person name="Kuo A."/>
            <person name="Salamov A."/>
            <person name="Ahrendt S.R."/>
            <person name="Lipzen A."/>
            <person name="Sullivan W."/>
            <person name="Andreopoulos W.B."/>
            <person name="Clum A."/>
            <person name="Lindquist E."/>
            <person name="Daum C."/>
            <person name="Ramamoorthy G.K."/>
            <person name="Gryganskyi A."/>
            <person name="Culley D."/>
            <person name="Magnuson J.K."/>
            <person name="James T.Y."/>
            <person name="O'Malley M.A."/>
            <person name="Stajich J.E."/>
            <person name="Spatafora J.W."/>
            <person name="Visel A."/>
            <person name="Grigoriev I.V."/>
        </authorList>
    </citation>
    <scope>NUCLEOTIDE SEQUENCE [LARGE SCALE GENOMIC DNA]</scope>
    <source>
        <strain evidence="2">finn</strain>
    </source>
</reference>
<dbReference type="EMBL" id="MCFH01000007">
    <property type="protein sequence ID" value="ORX56588.1"/>
    <property type="molecule type" value="Genomic_DNA"/>
</dbReference>
<sequence>MMNYYSTIKDSYFNSEIFYKDLAIKCLTSAFAFHYKSSISSSNYKNNLRVFLVNSNNLGEYVCIKSILGYMVKALTDEDVDTDNKYNHIKTKLSNLLLYQVLIQVIKRSYIQTLI</sequence>
<gene>
    <name evidence="1" type="ORF">BCR36DRAFT_163919</name>
</gene>
<protein>
    <submittedName>
        <fullName evidence="1">Uncharacterized protein</fullName>
    </submittedName>
</protein>
<keyword evidence="2" id="KW-1185">Reference proteome</keyword>
<dbReference type="Proteomes" id="UP000193719">
    <property type="component" value="Unassembled WGS sequence"/>
</dbReference>